<dbReference type="Gene3D" id="3.80.10.10">
    <property type="entry name" value="Ribonuclease Inhibitor"/>
    <property type="match status" value="1"/>
</dbReference>
<dbReference type="EMBL" id="JBBPBN010000146">
    <property type="protein sequence ID" value="KAK8975374.1"/>
    <property type="molecule type" value="Genomic_DNA"/>
</dbReference>
<dbReference type="InterPro" id="IPR032675">
    <property type="entry name" value="LRR_dom_sf"/>
</dbReference>
<dbReference type="PANTHER" id="PTHR48009:SF9">
    <property type="entry name" value="LRR RECEPTOR-LIKE SERINE_THREONINE-PROTEIN KINASE GSO1"/>
    <property type="match status" value="1"/>
</dbReference>
<comment type="caution">
    <text evidence="2">The sequence shown here is derived from an EMBL/GenBank/DDBJ whole genome shotgun (WGS) entry which is preliminary data.</text>
</comment>
<proteinExistence type="predicted"/>
<evidence type="ECO:0008006" key="4">
    <source>
        <dbReference type="Google" id="ProtNLM"/>
    </source>
</evidence>
<sequence>MMFKTFYLLFLHLLQAQALTSLTDISALKAFKPSVKPSSISSWSCLTSWDFASDPCDVSCRTHFICVVSCSPDATCVTQITLDPIGYSGQLTPLISRLTQPTTLDLSDNYFFGPIPSSISSLRNQL</sequence>
<organism evidence="2 3">
    <name type="scientific">Hibiscus sabdariffa</name>
    <name type="common">roselle</name>
    <dbReference type="NCBI Taxonomy" id="183260"/>
    <lineage>
        <taxon>Eukaryota</taxon>
        <taxon>Viridiplantae</taxon>
        <taxon>Streptophyta</taxon>
        <taxon>Embryophyta</taxon>
        <taxon>Tracheophyta</taxon>
        <taxon>Spermatophyta</taxon>
        <taxon>Magnoliopsida</taxon>
        <taxon>eudicotyledons</taxon>
        <taxon>Gunneridae</taxon>
        <taxon>Pentapetalae</taxon>
        <taxon>rosids</taxon>
        <taxon>malvids</taxon>
        <taxon>Malvales</taxon>
        <taxon>Malvaceae</taxon>
        <taxon>Malvoideae</taxon>
        <taxon>Hibiscus</taxon>
    </lineage>
</organism>
<evidence type="ECO:0000313" key="2">
    <source>
        <dbReference type="EMBL" id="KAK8975374.1"/>
    </source>
</evidence>
<accession>A0ABR2NGW8</accession>
<dbReference type="SUPFAM" id="SSF52058">
    <property type="entry name" value="L domain-like"/>
    <property type="match status" value="1"/>
</dbReference>
<dbReference type="PANTHER" id="PTHR48009">
    <property type="entry name" value="LEUCINE-RICH REPEAT (LRR) FAMILY PROTEIN"/>
    <property type="match status" value="1"/>
</dbReference>
<evidence type="ECO:0000313" key="3">
    <source>
        <dbReference type="Proteomes" id="UP001396334"/>
    </source>
</evidence>
<evidence type="ECO:0000256" key="1">
    <source>
        <dbReference type="SAM" id="SignalP"/>
    </source>
</evidence>
<dbReference type="Proteomes" id="UP001396334">
    <property type="component" value="Unassembled WGS sequence"/>
</dbReference>
<protein>
    <recommendedName>
        <fullName evidence="4">Leucine-rich repeat-containing N-terminal plant-type domain-containing protein</fullName>
    </recommendedName>
</protein>
<name>A0ABR2NGW8_9ROSI</name>
<feature type="chain" id="PRO_5046306425" description="Leucine-rich repeat-containing N-terminal plant-type domain-containing protein" evidence="1">
    <location>
        <begin position="19"/>
        <end position="126"/>
    </location>
</feature>
<keyword evidence="3" id="KW-1185">Reference proteome</keyword>
<keyword evidence="1" id="KW-0732">Signal</keyword>
<dbReference type="InterPro" id="IPR053213">
    <property type="entry name" value="RLP29"/>
</dbReference>
<feature type="signal peptide" evidence="1">
    <location>
        <begin position="1"/>
        <end position="18"/>
    </location>
</feature>
<reference evidence="2 3" key="1">
    <citation type="journal article" date="2024" name="G3 (Bethesda)">
        <title>Genome assembly of Hibiscus sabdariffa L. provides insights into metabolisms of medicinal natural products.</title>
        <authorList>
            <person name="Kim T."/>
        </authorList>
    </citation>
    <scope>NUCLEOTIDE SEQUENCE [LARGE SCALE GENOMIC DNA]</scope>
    <source>
        <strain evidence="2">TK-2024</strain>
        <tissue evidence="2">Old leaves</tissue>
    </source>
</reference>
<gene>
    <name evidence="2" type="ORF">V6N11_057468</name>
</gene>